<dbReference type="PROSITE" id="PS51332">
    <property type="entry name" value="B12_BINDING"/>
    <property type="match status" value="1"/>
</dbReference>
<dbReference type="InterPro" id="IPR058240">
    <property type="entry name" value="rSAM_sf"/>
</dbReference>
<organism evidence="10 11">
    <name type="scientific">Paraclostridium bifermentans</name>
    <name type="common">Clostridium bifermentans</name>
    <dbReference type="NCBI Taxonomy" id="1490"/>
    <lineage>
        <taxon>Bacteria</taxon>
        <taxon>Bacillati</taxon>
        <taxon>Bacillota</taxon>
        <taxon>Clostridia</taxon>
        <taxon>Peptostreptococcales</taxon>
        <taxon>Peptostreptococcaceae</taxon>
        <taxon>Paraclostridium</taxon>
    </lineage>
</organism>
<evidence type="ECO:0000256" key="3">
    <source>
        <dbReference type="ARBA" id="ARBA00022679"/>
    </source>
</evidence>
<dbReference type="GO" id="GO:0003824">
    <property type="term" value="F:catalytic activity"/>
    <property type="evidence" value="ECO:0007669"/>
    <property type="project" value="InterPro"/>
</dbReference>
<keyword evidence="5" id="KW-0479">Metal-binding</keyword>
<evidence type="ECO:0000256" key="1">
    <source>
        <dbReference type="ARBA" id="ARBA00001966"/>
    </source>
</evidence>
<protein>
    <submittedName>
        <fullName evidence="10">Radical SAM protein</fullName>
    </submittedName>
</protein>
<dbReference type="SMART" id="SM00729">
    <property type="entry name" value="Elp3"/>
    <property type="match status" value="1"/>
</dbReference>
<gene>
    <name evidence="10" type="ORF">D4A35_18015</name>
</gene>
<dbReference type="Proteomes" id="UP000326961">
    <property type="component" value="Plasmid pPbmMP"/>
</dbReference>
<evidence type="ECO:0000313" key="10">
    <source>
        <dbReference type="EMBL" id="QEZ70831.1"/>
    </source>
</evidence>
<keyword evidence="3" id="KW-0808">Transferase</keyword>
<dbReference type="GO" id="GO:0046872">
    <property type="term" value="F:metal ion binding"/>
    <property type="evidence" value="ECO:0007669"/>
    <property type="project" value="UniProtKB-KW"/>
</dbReference>
<feature type="domain" description="Radical SAM core" evidence="9">
    <location>
        <begin position="188"/>
        <end position="419"/>
    </location>
</feature>
<evidence type="ECO:0000256" key="5">
    <source>
        <dbReference type="ARBA" id="ARBA00022723"/>
    </source>
</evidence>
<dbReference type="InterPro" id="IPR006158">
    <property type="entry name" value="Cobalamin-bd"/>
</dbReference>
<keyword evidence="10" id="KW-0614">Plasmid</keyword>
<name>A0A5P3XKF5_PARBF</name>
<dbReference type="SFLD" id="SFLDG01123">
    <property type="entry name" value="methyltransferase_(Class_B)"/>
    <property type="match status" value="1"/>
</dbReference>
<dbReference type="GO" id="GO:0051539">
    <property type="term" value="F:4 iron, 4 sulfur cluster binding"/>
    <property type="evidence" value="ECO:0007669"/>
    <property type="project" value="UniProtKB-KW"/>
</dbReference>
<evidence type="ECO:0000256" key="2">
    <source>
        <dbReference type="ARBA" id="ARBA00022603"/>
    </source>
</evidence>
<evidence type="ECO:0000259" key="9">
    <source>
        <dbReference type="PROSITE" id="PS51918"/>
    </source>
</evidence>
<evidence type="ECO:0000259" key="8">
    <source>
        <dbReference type="PROSITE" id="PS51332"/>
    </source>
</evidence>
<dbReference type="SUPFAM" id="SSF102114">
    <property type="entry name" value="Radical SAM enzymes"/>
    <property type="match status" value="1"/>
</dbReference>
<feature type="domain" description="B12-binding" evidence="8">
    <location>
        <begin position="1"/>
        <end position="147"/>
    </location>
</feature>
<evidence type="ECO:0000256" key="6">
    <source>
        <dbReference type="ARBA" id="ARBA00023004"/>
    </source>
</evidence>
<evidence type="ECO:0000256" key="4">
    <source>
        <dbReference type="ARBA" id="ARBA00022691"/>
    </source>
</evidence>
<keyword evidence="4" id="KW-0949">S-adenosyl-L-methionine</keyword>
<dbReference type="InterPro" id="IPR007197">
    <property type="entry name" value="rSAM"/>
</dbReference>
<dbReference type="PANTHER" id="PTHR43409:SF7">
    <property type="entry name" value="BLL1977 PROTEIN"/>
    <property type="match status" value="1"/>
</dbReference>
<dbReference type="AlphaFoldDB" id="A0A5P3XKF5"/>
<comment type="cofactor">
    <cofactor evidence="1">
        <name>[4Fe-4S] cluster</name>
        <dbReference type="ChEBI" id="CHEBI:49883"/>
    </cofactor>
</comment>
<dbReference type="GO" id="GO:0031419">
    <property type="term" value="F:cobalamin binding"/>
    <property type="evidence" value="ECO:0007669"/>
    <property type="project" value="InterPro"/>
</dbReference>
<dbReference type="InterPro" id="IPR034466">
    <property type="entry name" value="Methyltransferase_Class_B"/>
</dbReference>
<dbReference type="PANTHER" id="PTHR43409">
    <property type="entry name" value="ANAEROBIC MAGNESIUM-PROTOPORPHYRIN IX MONOMETHYL ESTER CYCLASE-RELATED"/>
    <property type="match status" value="1"/>
</dbReference>
<dbReference type="InterPro" id="IPR023404">
    <property type="entry name" value="rSAM_horseshoe"/>
</dbReference>
<evidence type="ECO:0000313" key="11">
    <source>
        <dbReference type="Proteomes" id="UP000326961"/>
    </source>
</evidence>
<keyword evidence="2" id="KW-0489">Methyltransferase</keyword>
<accession>A0A5P3XKF5</accession>
<dbReference type="InterPro" id="IPR006638">
    <property type="entry name" value="Elp3/MiaA/NifB-like_rSAM"/>
</dbReference>
<dbReference type="EMBL" id="CP032455">
    <property type="protein sequence ID" value="QEZ70831.1"/>
    <property type="molecule type" value="Genomic_DNA"/>
</dbReference>
<dbReference type="RefSeq" id="WP_150887730.1">
    <property type="nucleotide sequence ID" value="NZ_CM017269.1"/>
</dbReference>
<dbReference type="Pfam" id="PF04055">
    <property type="entry name" value="Radical_SAM"/>
    <property type="match status" value="1"/>
</dbReference>
<keyword evidence="7" id="KW-0411">Iron-sulfur</keyword>
<dbReference type="SFLD" id="SFLDS00029">
    <property type="entry name" value="Radical_SAM"/>
    <property type="match status" value="1"/>
</dbReference>
<dbReference type="Gene3D" id="3.40.50.280">
    <property type="entry name" value="Cobalamin-binding domain"/>
    <property type="match status" value="1"/>
</dbReference>
<evidence type="ECO:0000256" key="7">
    <source>
        <dbReference type="ARBA" id="ARBA00023014"/>
    </source>
</evidence>
<proteinExistence type="predicted"/>
<dbReference type="SFLD" id="SFLDG01082">
    <property type="entry name" value="B12-binding_domain_containing"/>
    <property type="match status" value="1"/>
</dbReference>
<keyword evidence="6" id="KW-0408">Iron</keyword>
<sequence>MKDIIFINPPGLRTGPYFPVGIGYLNEILLMNKINSQILDVYNFIEVGDLNFDSSILYNIENILKNNKSKIYAITINSASLFWSIEIIKIIKKLYPDSKILVGGPHITILGEDIYKLSKNIDAALVFEGEKVIYPVVKALLDNDFSKLKTIKNIHYLNEEGKICFNGYEDINNELDKLPIINVDRTVYKNINGIAVDVGRGCSLECYFCETNYIWNKKSRFKSVPQIAKESQHYFDLIRNEKRAMVHYTHDNFLIDKKIIRELINEKNKNSYDFNYACTTRIDFIDSETIDLLSDSSCKSIFFGIESGSSRIQNISKKQININKIIPKIKLICDKGIFVESNFIIGFPEETLSEAYDTLELMSNIRWVNPTFSTVDFNMMSPVSKSPLGKATQEKDFIINELHKGYKSLIECNVEVDEKLLNYNRYYYMIHNENYDIKELRNFAIFYLSMLNGYPISLYIIRNIGKVSIENLHYHFNKAKISTSDLRDNNLIYKFMEYLISYYDLSVFKEYLLFENTRLNVLFGDVNNIKKIDFDSKLKETYKKLKYNPEILYEIIN</sequence>
<dbReference type="PROSITE" id="PS51918">
    <property type="entry name" value="RADICAL_SAM"/>
    <property type="match status" value="1"/>
</dbReference>
<dbReference type="CDD" id="cd01335">
    <property type="entry name" value="Radical_SAM"/>
    <property type="match status" value="1"/>
</dbReference>
<dbReference type="Gene3D" id="3.80.30.20">
    <property type="entry name" value="tm_1862 like domain"/>
    <property type="match status" value="1"/>
</dbReference>
<geneLocation type="plasmid" evidence="11">
    <name>ppbmmp</name>
</geneLocation>
<reference evidence="10 11" key="1">
    <citation type="submission" date="2018-09" db="EMBL/GenBank/DDBJ databases">
        <title>A clostridial neurotoxin that targets Anopheles mosquitoes.</title>
        <authorList>
            <person name="Contreras E."/>
            <person name="Masuyer G."/>
            <person name="Qureshi N."/>
            <person name="Chawla S."/>
            <person name="Lim H.L."/>
            <person name="Chen J."/>
            <person name="Stenmark P."/>
            <person name="Gill S."/>
        </authorList>
    </citation>
    <scope>NUCLEOTIDE SEQUENCE [LARGE SCALE GENOMIC DNA]</scope>
    <source>
        <strain evidence="10 11">Cbm</strain>
        <plasmid evidence="11">ppbmmp</plasmid>
    </source>
</reference>
<dbReference type="InterPro" id="IPR051198">
    <property type="entry name" value="BchE-like"/>
</dbReference>